<feature type="compositionally biased region" description="Basic and acidic residues" evidence="1">
    <location>
        <begin position="464"/>
        <end position="475"/>
    </location>
</feature>
<protein>
    <submittedName>
        <fullName evidence="2">Uncharacterized protein</fullName>
    </submittedName>
</protein>
<dbReference type="STRING" id="1036808.A0A0C2ZSF1"/>
<feature type="compositionally biased region" description="Polar residues" evidence="1">
    <location>
        <begin position="443"/>
        <end position="463"/>
    </location>
</feature>
<accession>A0A0C2ZSF1</accession>
<dbReference type="EMBL" id="KN822133">
    <property type="protein sequence ID" value="KIM55507.1"/>
    <property type="molecule type" value="Genomic_DNA"/>
</dbReference>
<dbReference type="OrthoDB" id="3040699at2759"/>
<feature type="compositionally biased region" description="Low complexity" evidence="1">
    <location>
        <begin position="238"/>
        <end position="256"/>
    </location>
</feature>
<evidence type="ECO:0000256" key="1">
    <source>
        <dbReference type="SAM" id="MobiDB-lite"/>
    </source>
</evidence>
<reference evidence="2 3" key="1">
    <citation type="submission" date="2014-04" db="EMBL/GenBank/DDBJ databases">
        <authorList>
            <consortium name="DOE Joint Genome Institute"/>
            <person name="Kuo A."/>
            <person name="Kohler A."/>
            <person name="Nagy L.G."/>
            <person name="Floudas D."/>
            <person name="Copeland A."/>
            <person name="Barry K.W."/>
            <person name="Cichocki N."/>
            <person name="Veneault-Fourrey C."/>
            <person name="LaButti K."/>
            <person name="Lindquist E.A."/>
            <person name="Lipzen A."/>
            <person name="Lundell T."/>
            <person name="Morin E."/>
            <person name="Murat C."/>
            <person name="Sun H."/>
            <person name="Tunlid A."/>
            <person name="Henrissat B."/>
            <person name="Grigoriev I.V."/>
            <person name="Hibbett D.S."/>
            <person name="Martin F."/>
            <person name="Nordberg H.P."/>
            <person name="Cantor M.N."/>
            <person name="Hua S.X."/>
        </authorList>
    </citation>
    <scope>NUCLEOTIDE SEQUENCE [LARGE SCALE GENOMIC DNA]</scope>
    <source>
        <strain evidence="2 3">Foug A</strain>
    </source>
</reference>
<name>A0A0C2ZSF1_9AGAM</name>
<organism evidence="2 3">
    <name type="scientific">Scleroderma citrinum Foug A</name>
    <dbReference type="NCBI Taxonomy" id="1036808"/>
    <lineage>
        <taxon>Eukaryota</taxon>
        <taxon>Fungi</taxon>
        <taxon>Dikarya</taxon>
        <taxon>Basidiomycota</taxon>
        <taxon>Agaricomycotina</taxon>
        <taxon>Agaricomycetes</taxon>
        <taxon>Agaricomycetidae</taxon>
        <taxon>Boletales</taxon>
        <taxon>Sclerodermatineae</taxon>
        <taxon>Sclerodermataceae</taxon>
        <taxon>Scleroderma</taxon>
    </lineage>
</organism>
<feature type="region of interest" description="Disordered" evidence="1">
    <location>
        <begin position="374"/>
        <end position="418"/>
    </location>
</feature>
<feature type="region of interest" description="Disordered" evidence="1">
    <location>
        <begin position="443"/>
        <end position="511"/>
    </location>
</feature>
<dbReference type="HOGENOM" id="CLU_379945_0_0_1"/>
<dbReference type="AlphaFoldDB" id="A0A0C2ZSF1"/>
<evidence type="ECO:0000313" key="2">
    <source>
        <dbReference type="EMBL" id="KIM55507.1"/>
    </source>
</evidence>
<reference evidence="3" key="2">
    <citation type="submission" date="2015-01" db="EMBL/GenBank/DDBJ databases">
        <title>Evolutionary Origins and Diversification of the Mycorrhizal Mutualists.</title>
        <authorList>
            <consortium name="DOE Joint Genome Institute"/>
            <consortium name="Mycorrhizal Genomics Consortium"/>
            <person name="Kohler A."/>
            <person name="Kuo A."/>
            <person name="Nagy L.G."/>
            <person name="Floudas D."/>
            <person name="Copeland A."/>
            <person name="Barry K.W."/>
            <person name="Cichocki N."/>
            <person name="Veneault-Fourrey C."/>
            <person name="LaButti K."/>
            <person name="Lindquist E.A."/>
            <person name="Lipzen A."/>
            <person name="Lundell T."/>
            <person name="Morin E."/>
            <person name="Murat C."/>
            <person name="Riley R."/>
            <person name="Ohm R."/>
            <person name="Sun H."/>
            <person name="Tunlid A."/>
            <person name="Henrissat B."/>
            <person name="Grigoriev I.V."/>
            <person name="Hibbett D.S."/>
            <person name="Martin F."/>
        </authorList>
    </citation>
    <scope>NUCLEOTIDE SEQUENCE [LARGE SCALE GENOMIC DNA]</scope>
    <source>
        <strain evidence="3">Foug A</strain>
    </source>
</reference>
<feature type="compositionally biased region" description="Low complexity" evidence="1">
    <location>
        <begin position="125"/>
        <end position="135"/>
    </location>
</feature>
<feature type="region of interest" description="Disordered" evidence="1">
    <location>
        <begin position="314"/>
        <end position="351"/>
    </location>
</feature>
<feature type="compositionally biased region" description="Pro residues" evidence="1">
    <location>
        <begin position="492"/>
        <end position="502"/>
    </location>
</feature>
<feature type="region of interest" description="Disordered" evidence="1">
    <location>
        <begin position="283"/>
        <end position="302"/>
    </location>
</feature>
<feature type="region of interest" description="Disordered" evidence="1">
    <location>
        <begin position="203"/>
        <end position="264"/>
    </location>
</feature>
<keyword evidence="3" id="KW-1185">Reference proteome</keyword>
<gene>
    <name evidence="2" type="ORF">SCLCIDRAFT_296346</name>
</gene>
<dbReference type="Proteomes" id="UP000053989">
    <property type="component" value="Unassembled WGS sequence"/>
</dbReference>
<proteinExistence type="predicted"/>
<feature type="compositionally biased region" description="Polar residues" evidence="1">
    <location>
        <begin position="141"/>
        <end position="150"/>
    </location>
</feature>
<feature type="region of interest" description="Disordered" evidence="1">
    <location>
        <begin position="121"/>
        <end position="172"/>
    </location>
</feature>
<dbReference type="InParanoid" id="A0A0C2ZSF1"/>
<feature type="compositionally biased region" description="Polar residues" evidence="1">
    <location>
        <begin position="374"/>
        <end position="396"/>
    </location>
</feature>
<evidence type="ECO:0000313" key="3">
    <source>
        <dbReference type="Proteomes" id="UP000053989"/>
    </source>
</evidence>
<sequence length="810" mass="86985">MSVSHRHPAVTQNEKVFPILAQRLASGNIDDYLVTTNKLKNWLKSERAYYPAGRQKIVELLEVAYVSFTDFMRHGEVASLTAHSLRELVQVVVPHAHRFVEAPLQARLCRVMHDTANIRNYTPDSTVQTSSSTSVRDNTGAHPTTASVTTAAEAMASPTDLQTPTPPCTELPDVAIKPLITSSSMSKVKSEPEVPQIPLVSHTAPHQDVPASDPTPPPHSEQRMSSSSNKPPNCLHASSSSMSSSPGPPSVVSKPQPTRRRKPVLSKLIARDLDWYRSQIVVSSPEQQSPPACPLPTQMPAEPAARVAEVATTGTGAQPSLPVENPPAQVQTEPTGMDVDSMATGSSAAQQPLPADNLPLQPPTEPLIMDVEGTSSDSSAIQQPHSVEQLPTQGSTEPMAMDVDTSPQENLSLDVPAAGDNEQSSFEVVSDAIAVVTSLPQGDNAQGTAIVNTDSSAPSPSTESLRDDVANEAEHSSVSTGAGMKADSLLFPLPPPPPPPHPDSLHSGADDKTAFPVVDMTADVSAPPLPGPVKERAALATDVIEAPPETVPHTASLLSLLSAPLVELPQDIFTVSPDTILAPRFESLQPQALPTVPQVSETAKFEEMVVLRLIRGKSLRHTHDISFTLTETMYSSVSRWVNRQSAPGQVSDSICISLACYRLPDLHAASQLAPKGEDPSATFLTSRASCSWPKSGCLSLRVKCDENDRSIPLSPPFILTPEKCVDISSYMKLDDNSFQIVQYGDLSDYAFVFHAHHPTQAQLAHLNKIRAANEQWKMFVGSFCSPVTLEPLWENALTLPALHKRNVGLI</sequence>